<dbReference type="SUPFAM" id="SSF161098">
    <property type="entry name" value="MetI-like"/>
    <property type="match status" value="1"/>
</dbReference>
<evidence type="ECO:0000256" key="4">
    <source>
        <dbReference type="ARBA" id="ARBA00022692"/>
    </source>
</evidence>
<dbReference type="Gene3D" id="1.10.3720.10">
    <property type="entry name" value="MetI-like"/>
    <property type="match status" value="1"/>
</dbReference>
<evidence type="ECO:0000259" key="8">
    <source>
        <dbReference type="PROSITE" id="PS50928"/>
    </source>
</evidence>
<evidence type="ECO:0000313" key="10">
    <source>
        <dbReference type="Proteomes" id="UP000663929"/>
    </source>
</evidence>
<feature type="transmembrane region" description="Helical" evidence="7">
    <location>
        <begin position="189"/>
        <end position="210"/>
    </location>
</feature>
<evidence type="ECO:0000256" key="5">
    <source>
        <dbReference type="ARBA" id="ARBA00022989"/>
    </source>
</evidence>
<feature type="transmembrane region" description="Helical" evidence="7">
    <location>
        <begin position="222"/>
        <end position="246"/>
    </location>
</feature>
<feature type="transmembrane region" description="Helical" evidence="7">
    <location>
        <begin position="627"/>
        <end position="647"/>
    </location>
</feature>
<feature type="transmembrane region" description="Helical" evidence="7">
    <location>
        <begin position="473"/>
        <end position="493"/>
    </location>
</feature>
<evidence type="ECO:0000256" key="6">
    <source>
        <dbReference type="ARBA" id="ARBA00023136"/>
    </source>
</evidence>
<reference evidence="9" key="1">
    <citation type="submission" date="2021-03" db="EMBL/GenBank/DDBJ databases">
        <title>Acanthopleuribacteraceae sp. M133.</title>
        <authorList>
            <person name="Wang G."/>
        </authorList>
    </citation>
    <scope>NUCLEOTIDE SEQUENCE</scope>
    <source>
        <strain evidence="9">M133</strain>
    </source>
</reference>
<dbReference type="PANTHER" id="PTHR30193">
    <property type="entry name" value="ABC TRANSPORTER PERMEASE PROTEIN"/>
    <property type="match status" value="1"/>
</dbReference>
<dbReference type="Gene3D" id="1.20.58.370">
    <property type="entry name" value="MalF N-terminal region-like"/>
    <property type="match status" value="1"/>
</dbReference>
<organism evidence="9 10">
    <name type="scientific">Sulfidibacter corallicola</name>
    <dbReference type="NCBI Taxonomy" id="2818388"/>
    <lineage>
        <taxon>Bacteria</taxon>
        <taxon>Pseudomonadati</taxon>
        <taxon>Acidobacteriota</taxon>
        <taxon>Holophagae</taxon>
        <taxon>Acanthopleuribacterales</taxon>
        <taxon>Acanthopleuribacteraceae</taxon>
        <taxon>Sulfidibacter</taxon>
    </lineage>
</organism>
<dbReference type="SUPFAM" id="SSF160964">
    <property type="entry name" value="MalF N-terminal region-like"/>
    <property type="match status" value="1"/>
</dbReference>
<keyword evidence="2 7" id="KW-0813">Transport</keyword>
<accession>A0A8A4TRE1</accession>
<keyword evidence="4 7" id="KW-0812">Transmembrane</keyword>
<feature type="transmembrane region" description="Helical" evidence="7">
    <location>
        <begin position="431"/>
        <end position="461"/>
    </location>
</feature>
<feature type="transmembrane region" description="Helical" evidence="7">
    <location>
        <begin position="326"/>
        <end position="349"/>
    </location>
</feature>
<dbReference type="CDD" id="cd06261">
    <property type="entry name" value="TM_PBP2"/>
    <property type="match status" value="1"/>
</dbReference>
<evidence type="ECO:0000313" key="9">
    <source>
        <dbReference type="EMBL" id="QTD52120.1"/>
    </source>
</evidence>
<protein>
    <submittedName>
        <fullName evidence="9">Sugar ABC transporter permease</fullName>
    </submittedName>
</protein>
<dbReference type="InterPro" id="IPR000515">
    <property type="entry name" value="MetI-like"/>
</dbReference>
<keyword evidence="3" id="KW-1003">Cell membrane</keyword>
<feature type="transmembrane region" description="Helical" evidence="7">
    <location>
        <begin position="361"/>
        <end position="382"/>
    </location>
</feature>
<keyword evidence="10" id="KW-1185">Reference proteome</keyword>
<evidence type="ECO:0000256" key="3">
    <source>
        <dbReference type="ARBA" id="ARBA00022475"/>
    </source>
</evidence>
<dbReference type="KEGG" id="scor:J3U87_06565"/>
<dbReference type="AlphaFoldDB" id="A0A8A4TRE1"/>
<sequence length="659" mass="73649">MSKNVVRVTLGLLVGGLVAALLGHWFAHGALKDKTKRILVRHATVRASALADLVGAQETIDKKSKEAYLRIAARWGEAAEEVEAVRVLRLSGSRLLASSFPEDAEHGAAPRRLKRAEKALYDRGQLLRANIDTNRQEQLAREEEVMIEWRPDGAVQLAVPFFPKSKPDRVAGYVEVLSRPRLELQPLPWWPTLLLAFIPALLYLIGNLVLAKFRDEDDANGMWGLMVSACLLLATGLVAFGNYHLIQLGRQHLTFEQNLAARYMETRGAVAQVGTQMELGLELPFRNTWDLDLYGRPHPFISFDGELYIGVDRAQEAVANRLGLAFFGNAGLAFALLFFFGFGGAALLWRTLVDNREAYVYTLPALIGMLVLVFFPFSYGIALSFTDQNIYNTDKTLVEIWIGLNNYIEILGDFNLIQTSETGWNFNYENFYWTLFITVAWTICNVTIGVSVGLTLALLLNNKRLRFKPLYRGLLILPWAIPNYVTSLIWKGMFNKESGPINQIIQMFGGEPLAWFDSVFTSFLTGVMTNGWLSFPFMMVTCLGGLQSISSDMYEAARLDGASKWQQFRYITLPSLKPTLTPAVILSVVWTFNMFNVIYLVSGGDPGGSNEILITKAYKLAFQNYQYGYSAAYSTVIFAILLIYGIFQSKAGKAAEANA</sequence>
<comment type="similarity">
    <text evidence="7">Belongs to the binding-protein-dependent transport system permease family.</text>
</comment>
<dbReference type="Pfam" id="PF00528">
    <property type="entry name" value="BPD_transp_1"/>
    <property type="match status" value="1"/>
</dbReference>
<keyword evidence="5 7" id="KW-1133">Transmembrane helix</keyword>
<evidence type="ECO:0000256" key="2">
    <source>
        <dbReference type="ARBA" id="ARBA00022448"/>
    </source>
</evidence>
<dbReference type="EMBL" id="CP071793">
    <property type="protein sequence ID" value="QTD52120.1"/>
    <property type="molecule type" value="Genomic_DNA"/>
</dbReference>
<dbReference type="PANTHER" id="PTHR30193:SF41">
    <property type="entry name" value="DIACETYLCHITOBIOSE UPTAKE SYSTEM PERMEASE PROTEIN NGCF"/>
    <property type="match status" value="1"/>
</dbReference>
<name>A0A8A4TRE1_SULCO</name>
<dbReference type="InterPro" id="IPR035277">
    <property type="entry name" value="MalF_N"/>
</dbReference>
<dbReference type="PROSITE" id="PS50928">
    <property type="entry name" value="ABC_TM1"/>
    <property type="match status" value="1"/>
</dbReference>
<evidence type="ECO:0000256" key="7">
    <source>
        <dbReference type="RuleBase" id="RU363032"/>
    </source>
</evidence>
<dbReference type="Proteomes" id="UP000663929">
    <property type="component" value="Chromosome"/>
</dbReference>
<comment type="subcellular location">
    <subcellularLocation>
        <location evidence="1 7">Cell membrane</location>
        <topology evidence="1 7">Multi-pass membrane protein</topology>
    </subcellularLocation>
</comment>
<dbReference type="InterPro" id="IPR051393">
    <property type="entry name" value="ABC_transporter_permease"/>
</dbReference>
<keyword evidence="6 7" id="KW-0472">Membrane</keyword>
<dbReference type="RefSeq" id="WP_237382229.1">
    <property type="nucleotide sequence ID" value="NZ_CP071793.1"/>
</dbReference>
<feature type="domain" description="ABC transmembrane type-1" evidence="8">
    <location>
        <begin position="435"/>
        <end position="648"/>
    </location>
</feature>
<dbReference type="GO" id="GO:0005886">
    <property type="term" value="C:plasma membrane"/>
    <property type="evidence" value="ECO:0007669"/>
    <property type="project" value="UniProtKB-SubCell"/>
</dbReference>
<dbReference type="GO" id="GO:0055085">
    <property type="term" value="P:transmembrane transport"/>
    <property type="evidence" value="ECO:0007669"/>
    <property type="project" value="InterPro"/>
</dbReference>
<evidence type="ECO:0000256" key="1">
    <source>
        <dbReference type="ARBA" id="ARBA00004651"/>
    </source>
</evidence>
<gene>
    <name evidence="9" type="ORF">J3U87_06565</name>
</gene>
<proteinExistence type="inferred from homology"/>
<feature type="transmembrane region" description="Helical" evidence="7">
    <location>
        <begin position="579"/>
        <end position="601"/>
    </location>
</feature>
<dbReference type="InterPro" id="IPR035906">
    <property type="entry name" value="MetI-like_sf"/>
</dbReference>